<proteinExistence type="predicted"/>
<gene>
    <name evidence="3" type="primary">immR_1</name>
    <name evidence="3" type="ORF">ERS852450_01860</name>
</gene>
<dbReference type="Gene3D" id="1.10.260.40">
    <property type="entry name" value="lambda repressor-like DNA-binding domains"/>
    <property type="match status" value="1"/>
</dbReference>
<dbReference type="SUPFAM" id="SSF47413">
    <property type="entry name" value="lambda repressor-like DNA-binding domains"/>
    <property type="match status" value="1"/>
</dbReference>
<evidence type="ECO:0000313" key="3">
    <source>
        <dbReference type="EMBL" id="CUO47298.1"/>
    </source>
</evidence>
<keyword evidence="1" id="KW-0238">DNA-binding</keyword>
<dbReference type="AlphaFoldDB" id="A0A174FEC7"/>
<name>A0A174FEC7_9FIRM</name>
<sequence length="123" mass="13929">MATFNERLRQLMKENGFTQHKLAEAVDVSEPSVYSYYHGFTTPRLDVLVAIAKVFDVTTDYLLGLEDFNAKKRFLNGIAVTKTGWDADDEICCPICGCSVARNDDFHEMRPKHCPDCGTKLVY</sequence>
<dbReference type="RefSeq" id="WP_055298892.1">
    <property type="nucleotide sequence ID" value="NZ_BLYK01000137.1"/>
</dbReference>
<evidence type="ECO:0000259" key="2">
    <source>
        <dbReference type="PROSITE" id="PS50943"/>
    </source>
</evidence>
<dbReference type="SMART" id="SM00530">
    <property type="entry name" value="HTH_XRE"/>
    <property type="match status" value="1"/>
</dbReference>
<accession>A0A174FEC7</accession>
<evidence type="ECO:0000256" key="1">
    <source>
        <dbReference type="ARBA" id="ARBA00023125"/>
    </source>
</evidence>
<dbReference type="PANTHER" id="PTHR46558:SF11">
    <property type="entry name" value="HTH-TYPE TRANSCRIPTIONAL REGULATOR XRE"/>
    <property type="match status" value="1"/>
</dbReference>
<evidence type="ECO:0000313" key="4">
    <source>
        <dbReference type="Proteomes" id="UP000095679"/>
    </source>
</evidence>
<protein>
    <submittedName>
        <fullName evidence="3">HTH-type transcriptional regulator immR</fullName>
    </submittedName>
</protein>
<dbReference type="Proteomes" id="UP000095679">
    <property type="component" value="Unassembled WGS sequence"/>
</dbReference>
<dbReference type="InterPro" id="IPR010982">
    <property type="entry name" value="Lambda_DNA-bd_dom_sf"/>
</dbReference>
<dbReference type="PANTHER" id="PTHR46558">
    <property type="entry name" value="TRACRIPTIONAL REGULATORY PROTEIN-RELATED-RELATED"/>
    <property type="match status" value="1"/>
</dbReference>
<feature type="domain" description="HTH cro/C1-type" evidence="2">
    <location>
        <begin position="8"/>
        <end position="62"/>
    </location>
</feature>
<organism evidence="3 4">
    <name type="scientific">Anaerobutyricum hallii</name>
    <dbReference type="NCBI Taxonomy" id="39488"/>
    <lineage>
        <taxon>Bacteria</taxon>
        <taxon>Bacillati</taxon>
        <taxon>Bacillota</taxon>
        <taxon>Clostridia</taxon>
        <taxon>Lachnospirales</taxon>
        <taxon>Lachnospiraceae</taxon>
        <taxon>Anaerobutyricum</taxon>
    </lineage>
</organism>
<dbReference type="InterPro" id="IPR001387">
    <property type="entry name" value="Cro/C1-type_HTH"/>
</dbReference>
<dbReference type="PROSITE" id="PS50943">
    <property type="entry name" value="HTH_CROC1"/>
    <property type="match status" value="1"/>
</dbReference>
<dbReference type="EMBL" id="CYZL01000015">
    <property type="protein sequence ID" value="CUO47298.1"/>
    <property type="molecule type" value="Genomic_DNA"/>
</dbReference>
<reference evidence="3 4" key="1">
    <citation type="submission" date="2015-09" db="EMBL/GenBank/DDBJ databases">
        <authorList>
            <consortium name="Pathogen Informatics"/>
        </authorList>
    </citation>
    <scope>NUCLEOTIDE SEQUENCE [LARGE SCALE GENOMIC DNA]</scope>
    <source>
        <strain evidence="3 4">2789STDY5834835</strain>
    </source>
</reference>
<dbReference type="GO" id="GO:0003677">
    <property type="term" value="F:DNA binding"/>
    <property type="evidence" value="ECO:0007669"/>
    <property type="project" value="UniProtKB-KW"/>
</dbReference>
<dbReference type="CDD" id="cd00093">
    <property type="entry name" value="HTH_XRE"/>
    <property type="match status" value="1"/>
</dbReference>
<dbReference type="Pfam" id="PF01381">
    <property type="entry name" value="HTH_3"/>
    <property type="match status" value="1"/>
</dbReference>